<proteinExistence type="predicted"/>
<gene>
    <name evidence="1" type="ORF">NPIL_107981</name>
    <name evidence="3" type="ORF">NPIL_228421</name>
    <name evidence="2" type="ORF">NPIL_319091</name>
    <name evidence="4" type="ORF">NPIL_580071</name>
</gene>
<sequence length="81" mass="9422">MSSYRKLYNGLTKTQTQRLITEFIHKSTETLEPQEVSPNFVQKITERISPMEQKDQDISSDSSNIAVLCKRMRLLSENDNE</sequence>
<organism evidence="4 5">
    <name type="scientific">Nephila pilipes</name>
    <name type="common">Giant wood spider</name>
    <name type="synonym">Nephila maculata</name>
    <dbReference type="NCBI Taxonomy" id="299642"/>
    <lineage>
        <taxon>Eukaryota</taxon>
        <taxon>Metazoa</taxon>
        <taxon>Ecdysozoa</taxon>
        <taxon>Arthropoda</taxon>
        <taxon>Chelicerata</taxon>
        <taxon>Arachnida</taxon>
        <taxon>Araneae</taxon>
        <taxon>Araneomorphae</taxon>
        <taxon>Entelegynae</taxon>
        <taxon>Araneoidea</taxon>
        <taxon>Nephilidae</taxon>
        <taxon>Nephila</taxon>
    </lineage>
</organism>
<comment type="caution">
    <text evidence="4">The sequence shown here is derived from an EMBL/GenBank/DDBJ whole genome shotgun (WGS) entry which is preliminary data.</text>
</comment>
<evidence type="ECO:0000313" key="3">
    <source>
        <dbReference type="EMBL" id="GFT42868.1"/>
    </source>
</evidence>
<dbReference type="OrthoDB" id="7995304at2759"/>
<accession>A0A8X6QSE0</accession>
<dbReference type="EMBL" id="BMAW01035593">
    <property type="protein sequence ID" value="GFU40246.1"/>
    <property type="molecule type" value="Genomic_DNA"/>
</dbReference>
<evidence type="ECO:0000313" key="1">
    <source>
        <dbReference type="EMBL" id="GFS36683.1"/>
    </source>
</evidence>
<dbReference type="EMBL" id="BMAW01015277">
    <property type="protein sequence ID" value="GFT42868.1"/>
    <property type="molecule type" value="Genomic_DNA"/>
</dbReference>
<name>A0A8X6QSE0_NEPPI</name>
<dbReference type="Proteomes" id="UP000887013">
    <property type="component" value="Unassembled WGS sequence"/>
</dbReference>
<evidence type="ECO:0000313" key="5">
    <source>
        <dbReference type="Proteomes" id="UP000887013"/>
    </source>
</evidence>
<evidence type="ECO:0000313" key="4">
    <source>
        <dbReference type="EMBL" id="GFU40246.1"/>
    </source>
</evidence>
<reference evidence="4" key="1">
    <citation type="submission" date="2020-08" db="EMBL/GenBank/DDBJ databases">
        <title>Multicomponent nature underlies the extraordinary mechanical properties of spider dragline silk.</title>
        <authorList>
            <person name="Kono N."/>
            <person name="Nakamura H."/>
            <person name="Mori M."/>
            <person name="Yoshida Y."/>
            <person name="Ohtoshi R."/>
            <person name="Malay A.D."/>
            <person name="Moran D.A.P."/>
            <person name="Tomita M."/>
            <person name="Numata K."/>
            <person name="Arakawa K."/>
        </authorList>
    </citation>
    <scope>NUCLEOTIDE SEQUENCE</scope>
</reference>
<evidence type="ECO:0000313" key="2">
    <source>
        <dbReference type="EMBL" id="GFS59202.1"/>
    </source>
</evidence>
<keyword evidence="5" id="KW-1185">Reference proteome</keyword>
<protein>
    <submittedName>
        <fullName evidence="4">Uncharacterized protein</fullName>
    </submittedName>
</protein>
<dbReference type="EMBL" id="BMAW01042899">
    <property type="protein sequence ID" value="GFS36683.1"/>
    <property type="molecule type" value="Genomic_DNA"/>
</dbReference>
<dbReference type="EMBL" id="BMAW01093196">
    <property type="protein sequence ID" value="GFS59202.1"/>
    <property type="molecule type" value="Genomic_DNA"/>
</dbReference>
<dbReference type="AlphaFoldDB" id="A0A8X6QSE0"/>